<sequence>MDVNKSLDELQASLKAKRAPSKAGENGAKRAKGNGKPSQNSKPAAPEGRGRGRGRGTRGRGSRGGRAGRTAVVAAPPTLAPKSLKVRVVNDLATDPGLMALRKARQPDLRSLLSSRQQRGPAPTAAAAVALVPARAAAPAPAPVQKAKDIKRGFKVMIYNLPEVTEEEIRELCAEFVDAKGVRTVKIEDEGVASVIFQKKAAAQLAVEKYDGVKLDRKSCFRTL</sequence>
<feature type="domain" description="RRM" evidence="4">
    <location>
        <begin position="154"/>
        <end position="224"/>
    </location>
</feature>
<dbReference type="Pfam" id="PF00076">
    <property type="entry name" value="RRM_1"/>
    <property type="match status" value="1"/>
</dbReference>
<dbReference type="EMBL" id="CH991545">
    <property type="protein sequence ID" value="EDQ91375.1"/>
    <property type="molecule type" value="Genomic_DNA"/>
</dbReference>
<feature type="region of interest" description="Disordered" evidence="3">
    <location>
        <begin position="1"/>
        <end position="78"/>
    </location>
</feature>
<feature type="compositionally biased region" description="Basic residues" evidence="3">
    <location>
        <begin position="51"/>
        <end position="63"/>
    </location>
</feature>
<name>A9UU79_MONBE</name>
<dbReference type="GO" id="GO:0005634">
    <property type="term" value="C:nucleus"/>
    <property type="evidence" value="ECO:0000318"/>
    <property type="project" value="GO_Central"/>
</dbReference>
<evidence type="ECO:0000313" key="6">
    <source>
        <dbReference type="Proteomes" id="UP000001357"/>
    </source>
</evidence>
<dbReference type="Proteomes" id="UP000001357">
    <property type="component" value="Unassembled WGS sequence"/>
</dbReference>
<evidence type="ECO:0000256" key="2">
    <source>
        <dbReference type="PROSITE-ProRule" id="PRU00176"/>
    </source>
</evidence>
<accession>A9UU79</accession>
<dbReference type="RefSeq" id="XP_001743797.1">
    <property type="nucleotide sequence ID" value="XM_001743745.1"/>
</dbReference>
<dbReference type="Gene3D" id="3.30.70.330">
    <property type="match status" value="1"/>
</dbReference>
<reference evidence="5 6" key="1">
    <citation type="journal article" date="2008" name="Nature">
        <title>The genome of the choanoflagellate Monosiga brevicollis and the origin of metazoans.</title>
        <authorList>
            <consortium name="JGI Sequencing"/>
            <person name="King N."/>
            <person name="Westbrook M.J."/>
            <person name="Young S.L."/>
            <person name="Kuo A."/>
            <person name="Abedin M."/>
            <person name="Chapman J."/>
            <person name="Fairclough S."/>
            <person name="Hellsten U."/>
            <person name="Isogai Y."/>
            <person name="Letunic I."/>
            <person name="Marr M."/>
            <person name="Pincus D."/>
            <person name="Putnam N."/>
            <person name="Rokas A."/>
            <person name="Wright K.J."/>
            <person name="Zuzow R."/>
            <person name="Dirks W."/>
            <person name="Good M."/>
            <person name="Goodstein D."/>
            <person name="Lemons D."/>
            <person name="Li W."/>
            <person name="Lyons J.B."/>
            <person name="Morris A."/>
            <person name="Nichols S."/>
            <person name="Richter D.J."/>
            <person name="Salamov A."/>
            <person name="Bork P."/>
            <person name="Lim W.A."/>
            <person name="Manning G."/>
            <person name="Miller W.T."/>
            <person name="McGinnis W."/>
            <person name="Shapiro H."/>
            <person name="Tjian R."/>
            <person name="Grigoriev I.V."/>
            <person name="Rokhsar D."/>
        </authorList>
    </citation>
    <scope>NUCLEOTIDE SEQUENCE [LARGE SCALE GENOMIC DNA]</scope>
    <source>
        <strain evidence="6">MX1 / ATCC 50154</strain>
    </source>
</reference>
<evidence type="ECO:0000313" key="5">
    <source>
        <dbReference type="EMBL" id="EDQ91375.1"/>
    </source>
</evidence>
<dbReference type="SUPFAM" id="SSF54928">
    <property type="entry name" value="RNA-binding domain, RBD"/>
    <property type="match status" value="1"/>
</dbReference>
<dbReference type="PROSITE" id="PS50102">
    <property type="entry name" value="RRM"/>
    <property type="match status" value="1"/>
</dbReference>
<dbReference type="InterPro" id="IPR051229">
    <property type="entry name" value="ALYREF_mRNA_export"/>
</dbReference>
<dbReference type="GO" id="GO:0006406">
    <property type="term" value="P:mRNA export from nucleus"/>
    <property type="evidence" value="ECO:0000318"/>
    <property type="project" value="GO_Central"/>
</dbReference>
<dbReference type="GO" id="GO:0003729">
    <property type="term" value="F:mRNA binding"/>
    <property type="evidence" value="ECO:0000318"/>
    <property type="project" value="GO_Central"/>
</dbReference>
<dbReference type="KEGG" id="mbr:MONBRDRAFT_36274"/>
<evidence type="ECO:0000259" key="4">
    <source>
        <dbReference type="PROSITE" id="PS50102"/>
    </source>
</evidence>
<gene>
    <name evidence="5" type="ORF">MONBRDRAFT_36274</name>
</gene>
<dbReference type="PANTHER" id="PTHR19965:SF82">
    <property type="entry name" value="THO COMPLEX SUBUNIT 4"/>
    <property type="match status" value="1"/>
</dbReference>
<proteinExistence type="predicted"/>
<dbReference type="GeneID" id="5888837"/>
<dbReference type="PANTHER" id="PTHR19965">
    <property type="entry name" value="RNA AND EXPORT FACTOR BINDING PROTEIN"/>
    <property type="match status" value="1"/>
</dbReference>
<dbReference type="InParanoid" id="A9UU79"/>
<dbReference type="InterPro" id="IPR000504">
    <property type="entry name" value="RRM_dom"/>
</dbReference>
<organism evidence="5 6">
    <name type="scientific">Monosiga brevicollis</name>
    <name type="common">Choanoflagellate</name>
    <dbReference type="NCBI Taxonomy" id="81824"/>
    <lineage>
        <taxon>Eukaryota</taxon>
        <taxon>Choanoflagellata</taxon>
        <taxon>Craspedida</taxon>
        <taxon>Salpingoecidae</taxon>
        <taxon>Monosiga</taxon>
    </lineage>
</organism>
<protein>
    <recommendedName>
        <fullName evidence="4">RRM domain-containing protein</fullName>
    </recommendedName>
</protein>
<feature type="compositionally biased region" description="Low complexity" evidence="3">
    <location>
        <begin position="68"/>
        <end position="78"/>
    </location>
</feature>
<dbReference type="OMA" id="MYLQVEE"/>
<dbReference type="AlphaFoldDB" id="A9UU79"/>
<dbReference type="SMART" id="SM00360">
    <property type="entry name" value="RRM"/>
    <property type="match status" value="1"/>
</dbReference>
<dbReference type="InterPro" id="IPR035979">
    <property type="entry name" value="RBD_domain_sf"/>
</dbReference>
<dbReference type="InterPro" id="IPR012677">
    <property type="entry name" value="Nucleotide-bd_a/b_plait_sf"/>
</dbReference>
<evidence type="ECO:0000256" key="3">
    <source>
        <dbReference type="SAM" id="MobiDB-lite"/>
    </source>
</evidence>
<keyword evidence="1 2" id="KW-0694">RNA-binding</keyword>
<keyword evidence="6" id="KW-1185">Reference proteome</keyword>
<evidence type="ECO:0000256" key="1">
    <source>
        <dbReference type="ARBA" id="ARBA00022884"/>
    </source>
</evidence>